<comment type="caution">
    <text evidence="1">The sequence shown here is derived from an EMBL/GenBank/DDBJ whole genome shotgun (WGS) entry which is preliminary data.</text>
</comment>
<protein>
    <submittedName>
        <fullName evidence="1">Uncharacterized protein</fullName>
    </submittedName>
</protein>
<dbReference type="Gene3D" id="3.30.750.44">
    <property type="match status" value="1"/>
</dbReference>
<proteinExistence type="predicted"/>
<accession>X1I5B0</accession>
<gene>
    <name evidence="1" type="ORF">S03H2_26625</name>
</gene>
<name>X1I5B0_9ZZZZ</name>
<evidence type="ECO:0000313" key="1">
    <source>
        <dbReference type="EMBL" id="GAH52753.1"/>
    </source>
</evidence>
<dbReference type="AlphaFoldDB" id="X1I5B0"/>
<organism evidence="1">
    <name type="scientific">marine sediment metagenome</name>
    <dbReference type="NCBI Taxonomy" id="412755"/>
    <lineage>
        <taxon>unclassified sequences</taxon>
        <taxon>metagenomes</taxon>
        <taxon>ecological metagenomes</taxon>
    </lineage>
</organism>
<sequence length="88" mass="10638">MKMYDLKEQKEIDLGNINDYEISHDQKKMLVSQEKSYAIVDLPKAPLKIKDKLDLSNMEAKVDLKQEWNQIFNECWRQMKYFFYAPNM</sequence>
<feature type="non-terminal residue" evidence="1">
    <location>
        <position position="88"/>
    </location>
</feature>
<dbReference type="EMBL" id="BARU01015527">
    <property type="protein sequence ID" value="GAH52753.1"/>
    <property type="molecule type" value="Genomic_DNA"/>
</dbReference>
<reference evidence="1" key="1">
    <citation type="journal article" date="2014" name="Front. Microbiol.">
        <title>High frequency of phylogenetically diverse reductive dehalogenase-homologous genes in deep subseafloor sedimentary metagenomes.</title>
        <authorList>
            <person name="Kawai M."/>
            <person name="Futagami T."/>
            <person name="Toyoda A."/>
            <person name="Takaki Y."/>
            <person name="Nishi S."/>
            <person name="Hori S."/>
            <person name="Arai W."/>
            <person name="Tsubouchi T."/>
            <person name="Morono Y."/>
            <person name="Uchiyama I."/>
            <person name="Ito T."/>
            <person name="Fujiyama A."/>
            <person name="Inagaki F."/>
            <person name="Takami H."/>
        </authorList>
    </citation>
    <scope>NUCLEOTIDE SEQUENCE</scope>
    <source>
        <strain evidence="1">Expedition CK06-06</strain>
    </source>
</reference>